<keyword evidence="1" id="KW-1133">Transmembrane helix</keyword>
<accession>A0A0F3MUE9</accession>
<proteinExistence type="predicted"/>
<reference evidence="2 3" key="1">
    <citation type="submission" date="2015-01" db="EMBL/GenBank/DDBJ databases">
        <title>Genome Sequencing of Rickettsiales.</title>
        <authorList>
            <person name="Daugherty S.C."/>
            <person name="Su Q."/>
            <person name="Abolude K."/>
            <person name="Beier-Sexton M."/>
            <person name="Carlyon J.A."/>
            <person name="Carter R."/>
            <person name="Day N.P."/>
            <person name="Dumler S.J."/>
            <person name="Dyachenko V."/>
            <person name="Godinez A."/>
            <person name="Kurtti T.J."/>
            <person name="Lichay M."/>
            <person name="Mullins K.E."/>
            <person name="Ott S."/>
            <person name="Pappas-Brown V."/>
            <person name="Paris D.H."/>
            <person name="Patel P."/>
            <person name="Richards A.L."/>
            <person name="Sadzewicz L."/>
            <person name="Sears K."/>
            <person name="Seidman D."/>
            <person name="Sengamalay N."/>
            <person name="Stenos J."/>
            <person name="Tallon L.J."/>
            <person name="Vincent G."/>
            <person name="Fraser C.M."/>
            <person name="Munderloh U."/>
            <person name="Dunning-Hotopp J.C."/>
        </authorList>
    </citation>
    <scope>NUCLEOTIDE SEQUENCE [LARGE SCALE GENOMIC DNA]</scope>
    <source>
        <strain evidence="2 3">NCH-1</strain>
    </source>
</reference>
<dbReference type="EMBL" id="LANT01000010">
    <property type="protein sequence ID" value="KJV59408.1"/>
    <property type="molecule type" value="Genomic_DNA"/>
</dbReference>
<dbReference type="PATRIC" id="fig|1359161.3.peg.1774"/>
<dbReference type="AlphaFoldDB" id="A0A0F3MUE9"/>
<sequence length="41" mass="4632">MKGCCYVIVASSDLCWIRVVCAFCYLGYVFVFPVNFLQSSV</sequence>
<protein>
    <submittedName>
        <fullName evidence="2">Putative membrane protein</fullName>
    </submittedName>
</protein>
<keyword evidence="1" id="KW-0472">Membrane</keyword>
<dbReference type="Proteomes" id="UP000033754">
    <property type="component" value="Unassembled WGS sequence"/>
</dbReference>
<feature type="transmembrane region" description="Helical" evidence="1">
    <location>
        <begin position="16"/>
        <end position="37"/>
    </location>
</feature>
<evidence type="ECO:0000256" key="1">
    <source>
        <dbReference type="SAM" id="Phobius"/>
    </source>
</evidence>
<keyword evidence="1" id="KW-0812">Transmembrane</keyword>
<organism evidence="2 3">
    <name type="scientific">Anaplasma phagocytophilum str. NCH-1</name>
    <dbReference type="NCBI Taxonomy" id="1359161"/>
    <lineage>
        <taxon>Bacteria</taxon>
        <taxon>Pseudomonadati</taxon>
        <taxon>Pseudomonadota</taxon>
        <taxon>Alphaproteobacteria</taxon>
        <taxon>Rickettsiales</taxon>
        <taxon>Anaplasmataceae</taxon>
        <taxon>Anaplasma</taxon>
        <taxon>phagocytophilum group</taxon>
    </lineage>
</organism>
<gene>
    <name evidence="2" type="ORF">EPHNCH_1567</name>
</gene>
<evidence type="ECO:0000313" key="3">
    <source>
        <dbReference type="Proteomes" id="UP000033754"/>
    </source>
</evidence>
<evidence type="ECO:0000313" key="2">
    <source>
        <dbReference type="EMBL" id="KJV59408.1"/>
    </source>
</evidence>
<name>A0A0F3MUE9_ANAPH</name>
<comment type="caution">
    <text evidence="2">The sequence shown here is derived from an EMBL/GenBank/DDBJ whole genome shotgun (WGS) entry which is preliminary data.</text>
</comment>